<protein>
    <submittedName>
        <fullName evidence="2">Uncharacterized protein</fullName>
    </submittedName>
</protein>
<reference evidence="2" key="1">
    <citation type="journal article" date="2022" name="Nat. Microbiol.">
        <title>Unique mobile elements and scalable gene flow at the prokaryote-eukaryote boundary revealed by circularized Asgard archaea genomes.</title>
        <authorList>
            <person name="Wu F."/>
            <person name="Speth D.R."/>
            <person name="Philosof A."/>
            <person name="Cremiere A."/>
            <person name="Narayanan A."/>
            <person name="Barco R.A."/>
            <person name="Connon S.A."/>
            <person name="Amend J.P."/>
            <person name="Antoshechkin I.A."/>
            <person name="Orphan V.J."/>
        </authorList>
    </citation>
    <scope>NUCLEOTIDE SEQUENCE</scope>
    <source>
        <strain evidence="2">PR6</strain>
    </source>
</reference>
<evidence type="ECO:0000313" key="2">
    <source>
        <dbReference type="EMBL" id="UJG43358.1"/>
    </source>
</evidence>
<feature type="coiled-coil region" evidence="1">
    <location>
        <begin position="470"/>
        <end position="497"/>
    </location>
</feature>
<organism evidence="2">
    <name type="scientific">Candidatus Heimdallarchaeum endolithica</name>
    <dbReference type="NCBI Taxonomy" id="2876572"/>
    <lineage>
        <taxon>Archaea</taxon>
        <taxon>Promethearchaeati</taxon>
        <taxon>Candidatus Heimdallarchaeota</taxon>
        <taxon>Candidatus Heimdallarchaeia (ex Rinke et al. 2021) (nom. nud.)</taxon>
        <taxon>Candidatus Heimdallarchaeales</taxon>
        <taxon>Candidatus Heimdallarchaeaceae</taxon>
        <taxon>Candidatus Heimdallarchaeum</taxon>
    </lineage>
</organism>
<feature type="coiled-coil region" evidence="1">
    <location>
        <begin position="190"/>
        <end position="297"/>
    </location>
</feature>
<dbReference type="EMBL" id="CP084167">
    <property type="protein sequence ID" value="UJG43358.1"/>
    <property type="molecule type" value="Genomic_DNA"/>
</dbReference>
<keyword evidence="1" id="KW-0175">Coiled coil</keyword>
<dbReference type="AlphaFoldDB" id="A0A9Y1BQK6"/>
<gene>
    <name evidence="2" type="ORF">K9W46_13425</name>
</gene>
<evidence type="ECO:0000256" key="1">
    <source>
        <dbReference type="SAM" id="Coils"/>
    </source>
</evidence>
<accession>A0A9Y1BQK6</accession>
<proteinExistence type="predicted"/>
<name>A0A9Y1BQK6_9ARCH</name>
<dbReference type="Proteomes" id="UP001200513">
    <property type="component" value="Chromosome"/>
</dbReference>
<sequence>MSNIFLKLISSDFAGEEREKVEYSAIVGFALDHFNKGEQLEGIYVCYLPFFGIRVNESNFAIINALDKGKNQLSVNKIPDSSDIKKILSSDISIQEKYKQIESRLLKKNEEVIEVNGILNRDGIQGLAKLLPQHTGTANNNYKKLSPIISREEVTNQIRKLQNYILSDIEVEERINAFLEDLEIVITNEIEKLKKERVSTEKKYAEKIAKKKAEIQQKLQEMEAEEKAEHAKIDKEVAKNQANVIKSLQSDTRWKQYENDIKSLVANYNKFLSKINAAKDEKDLELLVKEIDILQQDVQSIGIGLNSALSEVKNRHLEYGDYEQQGIVDKRNISERLESLREEERTAYRSIENEKETALQDIDKEINDAKSILKELKNKKKDLKKQIMQNYEMKGTDFTLNADVLGVEPTVNSINIYVPLAIARYKYKNKLGHIVIPPFEIANNMSKPKKLALVGVNGNIGFDCIGISLLSKIKRSLEYLLDENQNLQNEIIGNNNEVIETGDLNKLNDGVELLEQKKKWKDKQSDRIILQYRKVRSSRS</sequence>
<feature type="coiled-coil region" evidence="1">
    <location>
        <begin position="334"/>
        <end position="393"/>
    </location>
</feature>